<comment type="caution">
    <text evidence="1">The sequence shown here is derived from an EMBL/GenBank/DDBJ whole genome shotgun (WGS) entry which is preliminary data.</text>
</comment>
<reference evidence="1 2" key="1">
    <citation type="submission" date="2018-06" db="EMBL/GenBank/DDBJ databases">
        <title>Genomic Encyclopedia of Archaeal and Bacterial Type Strains, Phase II (KMG-II): from individual species to whole genera.</title>
        <authorList>
            <person name="Goeker M."/>
        </authorList>
    </citation>
    <scope>NUCLEOTIDE SEQUENCE [LARGE SCALE GENOMIC DNA]</scope>
    <source>
        <strain evidence="1 2">DSM 19830</strain>
    </source>
</reference>
<gene>
    <name evidence="1" type="ORF">LV85_01539</name>
</gene>
<dbReference type="Proteomes" id="UP000248882">
    <property type="component" value="Unassembled WGS sequence"/>
</dbReference>
<evidence type="ECO:0000313" key="2">
    <source>
        <dbReference type="Proteomes" id="UP000248882"/>
    </source>
</evidence>
<organism evidence="1 2">
    <name type="scientific">Algoriphagus chordae</name>
    <dbReference type="NCBI Taxonomy" id="237019"/>
    <lineage>
        <taxon>Bacteria</taxon>
        <taxon>Pseudomonadati</taxon>
        <taxon>Bacteroidota</taxon>
        <taxon>Cytophagia</taxon>
        <taxon>Cytophagales</taxon>
        <taxon>Cyclobacteriaceae</taxon>
        <taxon>Algoriphagus</taxon>
    </lineage>
</organism>
<dbReference type="EMBL" id="QKZT01000005">
    <property type="protein sequence ID" value="PZX54199.1"/>
    <property type="molecule type" value="Genomic_DNA"/>
</dbReference>
<evidence type="ECO:0000313" key="1">
    <source>
        <dbReference type="EMBL" id="PZX54199.1"/>
    </source>
</evidence>
<name>A0A2W7RII7_9BACT</name>
<dbReference type="AlphaFoldDB" id="A0A2W7RII7"/>
<accession>A0A2W7RII7</accession>
<protein>
    <submittedName>
        <fullName evidence="1">Uncharacterized protein</fullName>
    </submittedName>
</protein>
<proteinExistence type="predicted"/>
<keyword evidence="2" id="KW-1185">Reference proteome</keyword>
<sequence length="40" mass="4929">MFKKILYINFDAFSILFIKSEYEDLYDNIYYAKSFGYIQL</sequence>